<reference evidence="1" key="1">
    <citation type="submission" date="2014-09" db="EMBL/GenBank/DDBJ databases">
        <authorList>
            <person name="Magalhaes I.L.F."/>
            <person name="Oliveira U."/>
            <person name="Santos F.R."/>
            <person name="Vidigal T.H.D.A."/>
            <person name="Brescovit A.D."/>
            <person name="Santos A.J."/>
        </authorList>
    </citation>
    <scope>NUCLEOTIDE SEQUENCE</scope>
    <source>
        <tissue evidence="1">Shoot tissue taken approximately 20 cm above the soil surface</tissue>
    </source>
</reference>
<dbReference type="EMBL" id="GBRH01269566">
    <property type="protein sequence ID" value="JAD28329.1"/>
    <property type="molecule type" value="Transcribed_RNA"/>
</dbReference>
<protein>
    <submittedName>
        <fullName evidence="1">Uncharacterized protein</fullName>
    </submittedName>
</protein>
<evidence type="ECO:0000313" key="1">
    <source>
        <dbReference type="EMBL" id="JAD28329.1"/>
    </source>
</evidence>
<sequence length="43" mass="4904">MRMLMLQSKKMMPSCSRSSLSYLYTGYHHVNTACSVLSQLCCI</sequence>
<dbReference type="AlphaFoldDB" id="A0A0A8YNK8"/>
<name>A0A0A8YNK8_ARUDO</name>
<organism evidence="1">
    <name type="scientific">Arundo donax</name>
    <name type="common">Giant reed</name>
    <name type="synonym">Donax arundinaceus</name>
    <dbReference type="NCBI Taxonomy" id="35708"/>
    <lineage>
        <taxon>Eukaryota</taxon>
        <taxon>Viridiplantae</taxon>
        <taxon>Streptophyta</taxon>
        <taxon>Embryophyta</taxon>
        <taxon>Tracheophyta</taxon>
        <taxon>Spermatophyta</taxon>
        <taxon>Magnoliopsida</taxon>
        <taxon>Liliopsida</taxon>
        <taxon>Poales</taxon>
        <taxon>Poaceae</taxon>
        <taxon>PACMAD clade</taxon>
        <taxon>Arundinoideae</taxon>
        <taxon>Arundineae</taxon>
        <taxon>Arundo</taxon>
    </lineage>
</organism>
<reference evidence="1" key="2">
    <citation type="journal article" date="2015" name="Data Brief">
        <title>Shoot transcriptome of the giant reed, Arundo donax.</title>
        <authorList>
            <person name="Barrero R.A."/>
            <person name="Guerrero F.D."/>
            <person name="Moolhuijzen P."/>
            <person name="Goolsby J.A."/>
            <person name="Tidwell J."/>
            <person name="Bellgard S.E."/>
            <person name="Bellgard M.I."/>
        </authorList>
    </citation>
    <scope>NUCLEOTIDE SEQUENCE</scope>
    <source>
        <tissue evidence="1">Shoot tissue taken approximately 20 cm above the soil surface</tissue>
    </source>
</reference>
<accession>A0A0A8YNK8</accession>
<proteinExistence type="predicted"/>